<dbReference type="NCBIfam" id="NF033452">
    <property type="entry name" value="BREX_1_MTaseX"/>
    <property type="match status" value="1"/>
</dbReference>
<dbReference type="eggNOG" id="COG0827">
    <property type="taxonomic scope" value="Bacteria"/>
</dbReference>
<feature type="domain" description="Type II methyltransferase M.TaqI-like" evidence="6">
    <location>
        <begin position="343"/>
        <end position="594"/>
    </location>
</feature>
<keyword evidence="4" id="KW-0949">S-adenosyl-L-methionine</keyword>
<dbReference type="eggNOG" id="COG1002">
    <property type="taxonomic scope" value="Bacteria"/>
</dbReference>
<dbReference type="REBASE" id="21108">
    <property type="entry name" value="Dma1ORF36140P"/>
</dbReference>
<dbReference type="InterPro" id="IPR029063">
    <property type="entry name" value="SAM-dependent_MTases_sf"/>
</dbReference>
<keyword evidence="8" id="KW-1185">Reference proteome</keyword>
<sequence length="1218" mass="139431">MPINRNILKTYAPQARREFIQAVTDRASVLGLSEKKIEPAEVAGDVAIIAGRPFPKEVAASRKKLEDRITLNGFTQVMEEVAYTWFNRFTALRYMELHDYLGHGYRVLSNPSGSDIPEILEKATSVDLPGLDKDKVTELRLTGDKDAELYQMLLIKQCNALHRVMPALFEAVNDATELLLPQNLLQSNSPIRKLVNDIPEENWSEIEIVGWLYQFYISEKKDQVIGKVVKSEDIPAATQLFTPNWIVKYMVQNTLGRKWLTTYPGSSIKGKMEFYIEPAEQEPEVQAKLDAITPKELNPEELTFMDPACGSGHILAEAYDLFKDIYQERGYRTRDIPRLILEKNLYGLDIDDRAAQLARFTVLMKARADDRRILDPENPAKLNILAIQESKGLDVDTVASVLLRDRVREIGSKGAQQLTLVQPKMTQGTLSETEKPEVTKDELFSLLNLFENGKTFGSLLSVHDRLKQALPRLEKLVAKSLQAYDMESRRYAKMLLPLVQQSKVLAKQYSNVITNPPYMGSGYFNEKLKNFVNEEYNGYSQDIYGCFIFRCLSMGEEKAYAGMITTPNWMSMPTFFYLREYILKKNTLLLLTDNGRGVWGPDFGSCAFIIQNTNTPGYAARFKKLYDKQGEVNSNNVLINNFFSNAWQNTNLSSFYNIPGLILSSYKLSKKLRDNFKNFKTINDIAKAKQGIKTGHNDTFLRYWHEVSCLMTSCIGKSENRTHKWFPCTKGGDYRKWYGNHEYLLNWENDGKEIKNFYSPTGKLRSRPQNIQYFFKSGITWSKISISDISSRIFPEGFTFESNGSVIFPDDESDIISLLGILNSNVAKYILSAFAPTVDFGEGSILKLPVCLCDNLTRTSIELAITISRDDWDSRETSWDFRASPLVRENAKPTISQSYLTMTCSCQNQTNKLLEIENNIDCYFIKGYGLENELGHAKADLNKITLFANPLHRYGPGKSEIEYKELLKADTVRELISYMIGCAMGRYSLDEPGLIYAHSGNQGFDPSRYTSFPADEDGIVPIMDDDWFEDDATKRFVEFIRVAWQSETLEDNLKFVADSLDPKHGEKPIDTIRRFISQKFFREHHLKVYKKRPIYWLFSSGKHKAFECLVYLHRYNENTLARMRSMYVTPLQGKYNARIEFLDKEKDNASSASAAKKLQKELDTMRKKQQELREFDELLRYYADQRITLDLNDGVKVNYGKFGSLLAEVKAITGDSGD</sequence>
<comment type="catalytic activity">
    <reaction evidence="5">
        <text>a 2'-deoxyadenosine in DNA + S-adenosyl-L-methionine = an N(6)-methyl-2'-deoxyadenosine in DNA + S-adenosyl-L-homocysteine + H(+)</text>
        <dbReference type="Rhea" id="RHEA:15197"/>
        <dbReference type="Rhea" id="RHEA-COMP:12418"/>
        <dbReference type="Rhea" id="RHEA-COMP:12419"/>
        <dbReference type="ChEBI" id="CHEBI:15378"/>
        <dbReference type="ChEBI" id="CHEBI:57856"/>
        <dbReference type="ChEBI" id="CHEBI:59789"/>
        <dbReference type="ChEBI" id="CHEBI:90615"/>
        <dbReference type="ChEBI" id="CHEBI:90616"/>
        <dbReference type="EC" id="2.1.1.72"/>
    </reaction>
</comment>
<accession>C4XLG6</accession>
<dbReference type="InterPro" id="IPR047939">
    <property type="entry name" value="BREX_1_PglX"/>
</dbReference>
<dbReference type="InterPro" id="IPR011639">
    <property type="entry name" value="MethylTrfase_TaqI-like_dom"/>
</dbReference>
<dbReference type="PROSITE" id="PS00092">
    <property type="entry name" value="N6_MTASE"/>
    <property type="match status" value="1"/>
</dbReference>
<dbReference type="PRINTS" id="PR00507">
    <property type="entry name" value="N12N6MTFRASE"/>
</dbReference>
<dbReference type="GO" id="GO:0006304">
    <property type="term" value="P:DNA modification"/>
    <property type="evidence" value="ECO:0007669"/>
    <property type="project" value="InterPro"/>
</dbReference>
<dbReference type="PANTHER" id="PTHR33841">
    <property type="entry name" value="DNA METHYLTRANSFERASE YEEA-RELATED"/>
    <property type="match status" value="1"/>
</dbReference>
<evidence type="ECO:0000256" key="4">
    <source>
        <dbReference type="ARBA" id="ARBA00022691"/>
    </source>
</evidence>
<reference evidence="7 8" key="1">
    <citation type="journal article" date="2009" name="Genome Res.">
        <title>Whole genome sequence of Desulfovibrio magneticus strain RS-1 revealed common gene clusters in magnetotactic bacteria.</title>
        <authorList>
            <person name="Nakazawa H."/>
            <person name="Arakaki A."/>
            <person name="Narita-Yamada S."/>
            <person name="Yashiro I."/>
            <person name="Jinno K."/>
            <person name="Aoki N."/>
            <person name="Tsuruyama A."/>
            <person name="Okamura Y."/>
            <person name="Tanikawa S."/>
            <person name="Fujita N."/>
            <person name="Takeyama H."/>
            <person name="Matsunaga T."/>
        </authorList>
    </citation>
    <scope>NUCLEOTIDE SEQUENCE [LARGE SCALE GENOMIC DNA]</scope>
    <source>
        <strain evidence="8">ATCC 700980 / DSM 13731 / RS-1</strain>
    </source>
</reference>
<dbReference type="GO" id="GO:0009007">
    <property type="term" value="F:site-specific DNA-methyltransferase (adenine-specific) activity"/>
    <property type="evidence" value="ECO:0007669"/>
    <property type="project" value="UniProtKB-EC"/>
</dbReference>
<evidence type="ECO:0000256" key="1">
    <source>
        <dbReference type="ARBA" id="ARBA00011900"/>
    </source>
</evidence>
<gene>
    <name evidence="7" type="ordered locus">DMR_36140</name>
</gene>
<name>C4XLG6_SOLM1</name>
<dbReference type="HOGENOM" id="CLU_007510_1_0_7"/>
<proteinExistence type="predicted"/>
<dbReference type="RefSeq" id="WP_015862247.1">
    <property type="nucleotide sequence ID" value="NC_012796.1"/>
</dbReference>
<keyword evidence="3" id="KW-0808">Transferase</keyword>
<dbReference type="Gene3D" id="3.40.50.150">
    <property type="entry name" value="Vaccinia Virus protein VP39"/>
    <property type="match status" value="1"/>
</dbReference>
<dbReference type="AlphaFoldDB" id="C4XLG6"/>
<dbReference type="GO" id="GO:0032259">
    <property type="term" value="P:methylation"/>
    <property type="evidence" value="ECO:0007669"/>
    <property type="project" value="UniProtKB-KW"/>
</dbReference>
<evidence type="ECO:0000256" key="3">
    <source>
        <dbReference type="ARBA" id="ARBA00022679"/>
    </source>
</evidence>
<dbReference type="Proteomes" id="UP000009071">
    <property type="component" value="Chromosome"/>
</dbReference>
<dbReference type="STRING" id="573370.DMR_36140"/>
<dbReference type="EMBL" id="AP010904">
    <property type="protein sequence ID" value="BAH77105.1"/>
    <property type="molecule type" value="Genomic_DNA"/>
</dbReference>
<dbReference type="Pfam" id="PF07669">
    <property type="entry name" value="Eco57I"/>
    <property type="match status" value="1"/>
</dbReference>
<evidence type="ECO:0000256" key="5">
    <source>
        <dbReference type="ARBA" id="ARBA00047942"/>
    </source>
</evidence>
<dbReference type="EC" id="2.1.1.72" evidence="1"/>
<organism evidence="7 8">
    <name type="scientific">Solidesulfovibrio magneticus (strain ATCC 700980 / DSM 13731 / RS-1)</name>
    <name type="common">Desulfovibrio magneticus</name>
    <dbReference type="NCBI Taxonomy" id="573370"/>
    <lineage>
        <taxon>Bacteria</taxon>
        <taxon>Pseudomonadati</taxon>
        <taxon>Thermodesulfobacteriota</taxon>
        <taxon>Desulfovibrionia</taxon>
        <taxon>Desulfovibrionales</taxon>
        <taxon>Desulfovibrionaceae</taxon>
        <taxon>Solidesulfovibrio</taxon>
    </lineage>
</organism>
<keyword evidence="2" id="KW-0489">Methyltransferase</keyword>
<dbReference type="GO" id="GO:0003676">
    <property type="term" value="F:nucleic acid binding"/>
    <property type="evidence" value="ECO:0007669"/>
    <property type="project" value="InterPro"/>
</dbReference>
<dbReference type="InterPro" id="IPR002052">
    <property type="entry name" value="DNA_methylase_N6_adenine_CS"/>
</dbReference>
<dbReference type="KEGG" id="dma:DMR_36140"/>
<evidence type="ECO:0000256" key="2">
    <source>
        <dbReference type="ARBA" id="ARBA00022603"/>
    </source>
</evidence>
<protein>
    <recommendedName>
        <fullName evidence="1">site-specific DNA-methyltransferase (adenine-specific)</fullName>
        <ecNumber evidence="1">2.1.1.72</ecNumber>
    </recommendedName>
</protein>
<evidence type="ECO:0000259" key="6">
    <source>
        <dbReference type="Pfam" id="PF07669"/>
    </source>
</evidence>
<evidence type="ECO:0000313" key="8">
    <source>
        <dbReference type="Proteomes" id="UP000009071"/>
    </source>
</evidence>
<dbReference type="PANTHER" id="PTHR33841:SF1">
    <property type="entry name" value="DNA METHYLTRANSFERASE A"/>
    <property type="match status" value="1"/>
</dbReference>
<dbReference type="InterPro" id="IPR050953">
    <property type="entry name" value="N4_N6_ade-DNA_methylase"/>
</dbReference>
<dbReference type="SUPFAM" id="SSF53335">
    <property type="entry name" value="S-adenosyl-L-methionine-dependent methyltransferases"/>
    <property type="match status" value="1"/>
</dbReference>
<evidence type="ECO:0000313" key="7">
    <source>
        <dbReference type="EMBL" id="BAH77105.1"/>
    </source>
</evidence>